<dbReference type="PANTHER" id="PTHR30537">
    <property type="entry name" value="HTH-TYPE TRANSCRIPTIONAL REGULATOR"/>
    <property type="match status" value="1"/>
</dbReference>
<protein>
    <submittedName>
        <fullName evidence="6">LysR family transcriptional regulator</fullName>
    </submittedName>
</protein>
<sequence length="312" mass="33462">MARLDHITDLRVFEALARLGSLTAAASDLGISLAVASKRLQRLEAVLGVRLADRTTRAARLTQDGHRMLAHCRQTLNAVDRVEDSVLHGAEGVVRISAAVAFAQRQIAPLLPGFLDAYPDIRIELAATNRMADLVGEGIDLAFRQCVPLPEDPTVRGRLPDGHVLVAAPAYLERAGIPETPEDLSSHRLLTVGLPAPRSLTLNDGATTAQIRIHDALTGTDGEISHAAALAGGGIALKSVWDVAQDLAAGRLVHVLPGWSGERRQVHIVVPMREFQSRRVTLVLNYLRGALERAAAAAFPPPDAQPVRAETR</sequence>
<dbReference type="RefSeq" id="WP_160893017.1">
    <property type="nucleotide sequence ID" value="NZ_WUMU01000005.1"/>
</dbReference>
<dbReference type="InterPro" id="IPR005119">
    <property type="entry name" value="LysR_subst-bd"/>
</dbReference>
<accession>A0A6L7G201</accession>
<evidence type="ECO:0000256" key="2">
    <source>
        <dbReference type="ARBA" id="ARBA00023015"/>
    </source>
</evidence>
<keyword evidence="2" id="KW-0805">Transcription regulation</keyword>
<dbReference type="PROSITE" id="PS50931">
    <property type="entry name" value="HTH_LYSR"/>
    <property type="match status" value="1"/>
</dbReference>
<evidence type="ECO:0000259" key="5">
    <source>
        <dbReference type="PROSITE" id="PS50931"/>
    </source>
</evidence>
<dbReference type="CDD" id="cd08422">
    <property type="entry name" value="PBP2_CrgA_like"/>
    <property type="match status" value="1"/>
</dbReference>
<dbReference type="InterPro" id="IPR058163">
    <property type="entry name" value="LysR-type_TF_proteobact-type"/>
</dbReference>
<evidence type="ECO:0000256" key="4">
    <source>
        <dbReference type="ARBA" id="ARBA00023163"/>
    </source>
</evidence>
<comment type="caution">
    <text evidence="6">The sequence shown here is derived from an EMBL/GenBank/DDBJ whole genome shotgun (WGS) entry which is preliminary data.</text>
</comment>
<dbReference type="InterPro" id="IPR036388">
    <property type="entry name" value="WH-like_DNA-bd_sf"/>
</dbReference>
<dbReference type="SUPFAM" id="SSF53850">
    <property type="entry name" value="Periplasmic binding protein-like II"/>
    <property type="match status" value="1"/>
</dbReference>
<dbReference type="Proteomes" id="UP000477911">
    <property type="component" value="Unassembled WGS sequence"/>
</dbReference>
<dbReference type="Pfam" id="PF03466">
    <property type="entry name" value="LysR_substrate"/>
    <property type="match status" value="1"/>
</dbReference>
<name>A0A6L7G201_9RHOB</name>
<dbReference type="SUPFAM" id="SSF46785">
    <property type="entry name" value="Winged helix' DNA-binding domain"/>
    <property type="match status" value="1"/>
</dbReference>
<dbReference type="PANTHER" id="PTHR30537:SF5">
    <property type="entry name" value="HTH-TYPE TRANSCRIPTIONAL ACTIVATOR TTDR-RELATED"/>
    <property type="match status" value="1"/>
</dbReference>
<organism evidence="6 7">
    <name type="scientific">Pseudooceanicola albus</name>
    <dbReference type="NCBI Taxonomy" id="2692189"/>
    <lineage>
        <taxon>Bacteria</taxon>
        <taxon>Pseudomonadati</taxon>
        <taxon>Pseudomonadota</taxon>
        <taxon>Alphaproteobacteria</taxon>
        <taxon>Rhodobacterales</taxon>
        <taxon>Paracoccaceae</taxon>
        <taxon>Pseudooceanicola</taxon>
    </lineage>
</organism>
<keyword evidence="3" id="KW-0238">DNA-binding</keyword>
<comment type="similarity">
    <text evidence="1">Belongs to the LysR transcriptional regulatory family.</text>
</comment>
<evidence type="ECO:0000256" key="3">
    <source>
        <dbReference type="ARBA" id="ARBA00023125"/>
    </source>
</evidence>
<evidence type="ECO:0000313" key="6">
    <source>
        <dbReference type="EMBL" id="MXN17558.1"/>
    </source>
</evidence>
<dbReference type="Gene3D" id="3.40.190.290">
    <property type="match status" value="1"/>
</dbReference>
<feature type="domain" description="HTH lysR-type" evidence="5">
    <location>
        <begin position="7"/>
        <end position="62"/>
    </location>
</feature>
<dbReference type="GO" id="GO:0003700">
    <property type="term" value="F:DNA-binding transcription factor activity"/>
    <property type="evidence" value="ECO:0007669"/>
    <property type="project" value="InterPro"/>
</dbReference>
<keyword evidence="7" id="KW-1185">Reference proteome</keyword>
<dbReference type="InterPro" id="IPR000847">
    <property type="entry name" value="LysR_HTH_N"/>
</dbReference>
<dbReference type="AlphaFoldDB" id="A0A6L7G201"/>
<evidence type="ECO:0000256" key="1">
    <source>
        <dbReference type="ARBA" id="ARBA00009437"/>
    </source>
</evidence>
<dbReference type="Pfam" id="PF00126">
    <property type="entry name" value="HTH_1"/>
    <property type="match status" value="1"/>
</dbReference>
<dbReference type="GO" id="GO:0003677">
    <property type="term" value="F:DNA binding"/>
    <property type="evidence" value="ECO:0007669"/>
    <property type="project" value="UniProtKB-KW"/>
</dbReference>
<dbReference type="FunFam" id="1.10.10.10:FF:000001">
    <property type="entry name" value="LysR family transcriptional regulator"/>
    <property type="match status" value="1"/>
</dbReference>
<proteinExistence type="inferred from homology"/>
<reference evidence="6 7" key="1">
    <citation type="submission" date="2019-12" db="EMBL/GenBank/DDBJ databases">
        <authorList>
            <person name="Li M."/>
        </authorList>
    </citation>
    <scope>NUCLEOTIDE SEQUENCE [LARGE SCALE GENOMIC DNA]</scope>
    <source>
        <strain evidence="6 7">GBMRC 2024</strain>
    </source>
</reference>
<gene>
    <name evidence="6" type="ORF">GR170_06920</name>
</gene>
<dbReference type="Gene3D" id="1.10.10.10">
    <property type="entry name" value="Winged helix-like DNA-binding domain superfamily/Winged helix DNA-binding domain"/>
    <property type="match status" value="1"/>
</dbReference>
<dbReference type="EMBL" id="WUMU01000005">
    <property type="protein sequence ID" value="MXN17558.1"/>
    <property type="molecule type" value="Genomic_DNA"/>
</dbReference>
<keyword evidence="4" id="KW-0804">Transcription</keyword>
<dbReference type="InterPro" id="IPR036390">
    <property type="entry name" value="WH_DNA-bd_sf"/>
</dbReference>
<evidence type="ECO:0000313" key="7">
    <source>
        <dbReference type="Proteomes" id="UP000477911"/>
    </source>
</evidence>